<evidence type="ECO:0000313" key="3">
    <source>
        <dbReference type="EMBL" id="KAK1635012.1"/>
    </source>
</evidence>
<feature type="region of interest" description="Disordered" evidence="1">
    <location>
        <begin position="31"/>
        <end position="51"/>
    </location>
</feature>
<evidence type="ECO:0000256" key="1">
    <source>
        <dbReference type="SAM" id="MobiDB-lite"/>
    </source>
</evidence>
<proteinExistence type="predicted"/>
<keyword evidence="4" id="KW-1185">Reference proteome</keyword>
<feature type="compositionally biased region" description="Polar residues" evidence="1">
    <location>
        <begin position="166"/>
        <end position="180"/>
    </location>
</feature>
<feature type="transmembrane region" description="Helical" evidence="2">
    <location>
        <begin position="67"/>
        <end position="93"/>
    </location>
</feature>
<dbReference type="Proteomes" id="UP001243989">
    <property type="component" value="Unassembled WGS sequence"/>
</dbReference>
<evidence type="ECO:0000256" key="2">
    <source>
        <dbReference type="SAM" id="Phobius"/>
    </source>
</evidence>
<dbReference type="RefSeq" id="XP_060443619.1">
    <property type="nucleotide sequence ID" value="XM_060591546.1"/>
</dbReference>
<keyword evidence="2" id="KW-0812">Transmembrane</keyword>
<dbReference type="GeneID" id="85476408"/>
<protein>
    <submittedName>
        <fullName evidence="3">Uncharacterized protein</fullName>
    </submittedName>
</protein>
<keyword evidence="2" id="KW-1133">Transmembrane helix</keyword>
<comment type="caution">
    <text evidence="3">The sequence shown here is derived from an EMBL/GenBank/DDBJ whole genome shotgun (WGS) entry which is preliminary data.</text>
</comment>
<evidence type="ECO:0000313" key="4">
    <source>
        <dbReference type="Proteomes" id="UP001243989"/>
    </source>
</evidence>
<accession>A0AAI9ZQU3</accession>
<feature type="region of interest" description="Disordered" evidence="1">
    <location>
        <begin position="152"/>
        <end position="180"/>
    </location>
</feature>
<feature type="compositionally biased region" description="Low complexity" evidence="1">
    <location>
        <begin position="152"/>
        <end position="162"/>
    </location>
</feature>
<sequence>MALPPSAASLLGGHLQASAPGLFFMVPRDPPAASDATAPEGRRDKLPLASPSFPSPVKSHLHSSPRYYRLIFLANSLCLMGLFIFATMCPYIARYNQWRDAFISITINHHCNPRLLSIFSHVAYLKVRTRHGTDGGSVSDVGEGVCLSLLRSKSPRSSSNHRLSAKRQTGASQPLLSTTK</sequence>
<name>A0AAI9ZQU3_9PEZI</name>
<organism evidence="3 4">
    <name type="scientific">Colletotrichum phormii</name>
    <dbReference type="NCBI Taxonomy" id="359342"/>
    <lineage>
        <taxon>Eukaryota</taxon>
        <taxon>Fungi</taxon>
        <taxon>Dikarya</taxon>
        <taxon>Ascomycota</taxon>
        <taxon>Pezizomycotina</taxon>
        <taxon>Sordariomycetes</taxon>
        <taxon>Hypocreomycetidae</taxon>
        <taxon>Glomerellales</taxon>
        <taxon>Glomerellaceae</taxon>
        <taxon>Colletotrichum</taxon>
        <taxon>Colletotrichum acutatum species complex</taxon>
    </lineage>
</organism>
<dbReference type="AlphaFoldDB" id="A0AAI9ZQU3"/>
<dbReference type="EMBL" id="JAHMHQ010000013">
    <property type="protein sequence ID" value="KAK1635012.1"/>
    <property type="molecule type" value="Genomic_DNA"/>
</dbReference>
<reference evidence="3" key="1">
    <citation type="submission" date="2021-06" db="EMBL/GenBank/DDBJ databases">
        <title>Comparative genomics, transcriptomics and evolutionary studies reveal genomic signatures of adaptation to plant cell wall in hemibiotrophic fungi.</title>
        <authorList>
            <consortium name="DOE Joint Genome Institute"/>
            <person name="Baroncelli R."/>
            <person name="Diaz J.F."/>
            <person name="Benocci T."/>
            <person name="Peng M."/>
            <person name="Battaglia E."/>
            <person name="Haridas S."/>
            <person name="Andreopoulos W."/>
            <person name="Labutti K."/>
            <person name="Pangilinan J."/>
            <person name="Floch G.L."/>
            <person name="Makela M.R."/>
            <person name="Henrissat B."/>
            <person name="Grigoriev I.V."/>
            <person name="Crouch J.A."/>
            <person name="De Vries R.P."/>
            <person name="Sukno S.A."/>
            <person name="Thon M.R."/>
        </authorList>
    </citation>
    <scope>NUCLEOTIDE SEQUENCE</scope>
    <source>
        <strain evidence="3">CBS 102054</strain>
    </source>
</reference>
<gene>
    <name evidence="3" type="ORF">BDP81DRAFT_44080</name>
</gene>
<keyword evidence="2" id="KW-0472">Membrane</keyword>